<keyword evidence="6 7" id="KW-0472">Membrane</keyword>
<evidence type="ECO:0000259" key="8">
    <source>
        <dbReference type="Pfam" id="PF00924"/>
    </source>
</evidence>
<dbReference type="Gene3D" id="2.30.30.60">
    <property type="match status" value="1"/>
</dbReference>
<evidence type="ECO:0000313" key="12">
    <source>
        <dbReference type="EMBL" id="ORJ18834.1"/>
    </source>
</evidence>
<comment type="caution">
    <text evidence="7">Lacks conserved residue(s) required for the propagation of feature annotation.</text>
</comment>
<comment type="function">
    <text evidence="7">Mechanosensitive channel that participates in the regulation of osmotic pressure changes within the cell, opening in response to stretch forces in the membrane lipid bilayer, without the need for other proteins. Contributes to normal resistance to hypoosmotic shock. Forms an ion channel of 1.0 nanosiemens conductance with a slight preference for anions.</text>
</comment>
<comment type="subcellular location">
    <subcellularLocation>
        <location evidence="7">Cell inner membrane</location>
        <topology evidence="7">Multi-pass membrane protein</topology>
    </subcellularLocation>
    <subcellularLocation>
        <location evidence="1">Cell membrane</location>
        <topology evidence="1">Multi-pass membrane protein</topology>
    </subcellularLocation>
</comment>
<evidence type="ECO:0000259" key="9">
    <source>
        <dbReference type="Pfam" id="PF21082"/>
    </source>
</evidence>
<reference evidence="12 13" key="2">
    <citation type="journal article" date="2017" name="Int. J. Syst. Evol. Microbiol.">
        <title>Rouxiella badensis sp. nov. and Rouxiella silvae sp. nov. isolated from peat bog soil in Germany and emendation of the genus description.</title>
        <authorList>
            <person name="Le Fleche-Mateos A."/>
            <person name="Kugler J.H."/>
            <person name="Hansen S.H."/>
            <person name="Syldatk C."/>
            <person name="Hausmann R."/>
            <person name="Lomprez F."/>
            <person name="Vandenbogaert M."/>
            <person name="Manuguerra J.C."/>
            <person name="Grimont P.A."/>
        </authorList>
    </citation>
    <scope>NUCLEOTIDE SEQUENCE [LARGE SCALE GENOMIC DNA]</scope>
    <source>
        <strain evidence="12 13">213</strain>
    </source>
</reference>
<feature type="transmembrane region" description="Helical" evidence="7">
    <location>
        <begin position="97"/>
        <end position="127"/>
    </location>
</feature>
<dbReference type="PANTHER" id="PTHR30221">
    <property type="entry name" value="SMALL-CONDUCTANCE MECHANOSENSITIVE CHANNEL"/>
    <property type="match status" value="1"/>
</dbReference>
<dbReference type="Gene3D" id="1.10.287.1260">
    <property type="match status" value="1"/>
</dbReference>
<feature type="transmembrane region" description="Helical" evidence="7">
    <location>
        <begin position="24"/>
        <end position="48"/>
    </location>
</feature>
<name>A0AA40WZM0_9GAMM</name>
<evidence type="ECO:0000256" key="2">
    <source>
        <dbReference type="ARBA" id="ARBA00008017"/>
    </source>
</evidence>
<comment type="similarity">
    <text evidence="2 7">Belongs to the MscS (TC 1.A.23) family.</text>
</comment>
<dbReference type="AlphaFoldDB" id="A0AA40WZM0"/>
<keyword evidence="7" id="KW-0406">Ion transport</keyword>
<keyword evidence="5 7" id="KW-1133">Transmembrane helix</keyword>
<keyword evidence="7" id="KW-0407">Ion channel</keyword>
<dbReference type="InterPro" id="IPR008910">
    <property type="entry name" value="MSC_TM_helix"/>
</dbReference>
<keyword evidence="7" id="KW-0997">Cell inner membrane</keyword>
<reference evidence="11" key="4">
    <citation type="submission" date="2022-09" db="EMBL/GenBank/DDBJ databases">
        <title>Rouxiella aceris sp. nov., isolated from tree sap and emended description of the genus Rhouxiella.</title>
        <authorList>
            <person name="Kim I.S."/>
        </authorList>
    </citation>
    <scope>NUCLEOTIDE SEQUENCE</scope>
    <source>
        <strain evidence="11">SAP-2</strain>
    </source>
</reference>
<dbReference type="Proteomes" id="UP000705283">
    <property type="component" value="Unassembled WGS sequence"/>
</dbReference>
<dbReference type="NCBIfam" id="NF007662">
    <property type="entry name" value="PRK10334.1"/>
    <property type="match status" value="1"/>
</dbReference>
<keyword evidence="4 7" id="KW-0812">Transmembrane</keyword>
<dbReference type="GO" id="GO:0005886">
    <property type="term" value="C:plasma membrane"/>
    <property type="evidence" value="ECO:0007669"/>
    <property type="project" value="UniProtKB-SubCell"/>
</dbReference>
<evidence type="ECO:0000256" key="4">
    <source>
        <dbReference type="ARBA" id="ARBA00022692"/>
    </source>
</evidence>
<dbReference type="InterPro" id="IPR049278">
    <property type="entry name" value="MS_channel_C"/>
</dbReference>
<evidence type="ECO:0000256" key="1">
    <source>
        <dbReference type="ARBA" id="ARBA00004651"/>
    </source>
</evidence>
<dbReference type="Pfam" id="PF05552">
    <property type="entry name" value="MS_channel_1st_1"/>
    <property type="match status" value="1"/>
</dbReference>
<protein>
    <recommendedName>
        <fullName evidence="7">Small-conductance mechanosensitive channel</fullName>
    </recommendedName>
</protein>
<feature type="domain" description="Mechanosensitive ion channel MscS C-terminal" evidence="9">
    <location>
        <begin position="188"/>
        <end position="268"/>
    </location>
</feature>
<dbReference type="EMBL" id="MRWD01000086">
    <property type="protein sequence ID" value="ORJ18834.1"/>
    <property type="molecule type" value="Genomic_DNA"/>
</dbReference>
<evidence type="ECO:0000256" key="3">
    <source>
        <dbReference type="ARBA" id="ARBA00022475"/>
    </source>
</evidence>
<keyword evidence="7" id="KW-0813">Transport</keyword>
<feature type="domain" description="Mechanosensitive ion channel MscS" evidence="8">
    <location>
        <begin position="114"/>
        <end position="180"/>
    </location>
</feature>
<keyword evidence="3" id="KW-1003">Cell membrane</keyword>
<dbReference type="EMBL" id="JADMKS010000002">
    <property type="protein sequence ID" value="MBF6636018.1"/>
    <property type="molecule type" value="Genomic_DNA"/>
</dbReference>
<reference evidence="12" key="1">
    <citation type="submission" date="2016-12" db="EMBL/GenBank/DDBJ databases">
        <authorList>
            <person name="Le Fleche-Mateos A."/>
        </authorList>
    </citation>
    <scope>NUCLEOTIDE SEQUENCE</scope>
    <source>
        <strain evidence="12">213</strain>
    </source>
</reference>
<proteinExistence type="inferred from homology"/>
<dbReference type="RefSeq" id="WP_084984473.1">
    <property type="nucleotide sequence ID" value="NZ_CBCSCF010000020.1"/>
</dbReference>
<dbReference type="PROSITE" id="PS01246">
    <property type="entry name" value="UPF0003"/>
    <property type="match status" value="1"/>
</dbReference>
<dbReference type="SUPFAM" id="SSF82861">
    <property type="entry name" value="Mechanosensitive channel protein MscS (YggB), transmembrane region"/>
    <property type="match status" value="1"/>
</dbReference>
<dbReference type="Proteomes" id="UP000192722">
    <property type="component" value="Unassembled WGS sequence"/>
</dbReference>
<accession>A0AA40WZM0</accession>
<evidence type="ECO:0000256" key="7">
    <source>
        <dbReference type="RuleBase" id="RU369025"/>
    </source>
</evidence>
<evidence type="ECO:0000256" key="5">
    <source>
        <dbReference type="ARBA" id="ARBA00022989"/>
    </source>
</evidence>
<gene>
    <name evidence="11" type="primary">mscS</name>
    <name evidence="12" type="ORF">BS639_23250</name>
    <name evidence="11" type="ORF">ITX54_04985</name>
</gene>
<sequence>MEDLNVVGGIHNAGTWFVRNQELLVHYAVNIVAAIAILVVGLIVARVVSGAVSRVMRLRGIDLTVSDFLSALVRYAIIAFTLIAVLGRIGVQTTSVIAVIGAAGLAVGLALQGSLSNFAAGVLLVIFRPFRAGEYVDLGGVAGTVTQVQIFSTTLLTVDNKVIVVPNGKIIAGNIINTSREPTTRTDIIVGVAYDADIALVKKVLGDIANADERMLKDKGVVIRLNEMGASTLNFVVRYWTTNGDSQNVKWDLLEKFKEALDANNIGIPFPQMDVHLYRSAEAQAKQEEAAKAE</sequence>
<evidence type="ECO:0000313" key="13">
    <source>
        <dbReference type="Proteomes" id="UP000192722"/>
    </source>
</evidence>
<evidence type="ECO:0000259" key="10">
    <source>
        <dbReference type="Pfam" id="PF21088"/>
    </source>
</evidence>
<evidence type="ECO:0000256" key="6">
    <source>
        <dbReference type="ARBA" id="ARBA00023136"/>
    </source>
</evidence>
<dbReference type="SUPFAM" id="SSF82689">
    <property type="entry name" value="Mechanosensitive channel protein MscS (YggB), C-terminal domain"/>
    <property type="match status" value="1"/>
</dbReference>
<comment type="subunit">
    <text evidence="7">Homoheptamer.</text>
</comment>
<dbReference type="InterPro" id="IPR049142">
    <property type="entry name" value="MS_channel_1st"/>
</dbReference>
<dbReference type="InterPro" id="IPR011066">
    <property type="entry name" value="MscS_channel_C_sf"/>
</dbReference>
<comment type="caution">
    <text evidence="11">The sequence shown here is derived from an EMBL/GenBank/DDBJ whole genome shotgun (WGS) entry which is preliminary data.</text>
</comment>
<dbReference type="InterPro" id="IPR006686">
    <property type="entry name" value="MscS_channel_CS"/>
</dbReference>
<dbReference type="Pfam" id="PF21088">
    <property type="entry name" value="MS_channel_1st"/>
    <property type="match status" value="1"/>
</dbReference>
<feature type="domain" description="Mechanosensitive ion channel transmembrane helices 2/3" evidence="10">
    <location>
        <begin position="72"/>
        <end position="112"/>
    </location>
</feature>
<evidence type="ECO:0000313" key="14">
    <source>
        <dbReference type="Proteomes" id="UP000705283"/>
    </source>
</evidence>
<dbReference type="InterPro" id="IPR006685">
    <property type="entry name" value="MscS_channel_2nd"/>
</dbReference>
<feature type="transmembrane region" description="Helical" evidence="7">
    <location>
        <begin position="68"/>
        <end position="91"/>
    </location>
</feature>
<dbReference type="Gene3D" id="3.30.70.100">
    <property type="match status" value="1"/>
</dbReference>
<dbReference type="InterPro" id="IPR011014">
    <property type="entry name" value="MscS_channel_TM-2"/>
</dbReference>
<dbReference type="InterPro" id="IPR010920">
    <property type="entry name" value="LSM_dom_sf"/>
</dbReference>
<dbReference type="FunFam" id="2.30.30.60:FF:000001">
    <property type="entry name" value="MscS Mechanosensitive ion channel"/>
    <property type="match status" value="1"/>
</dbReference>
<dbReference type="SUPFAM" id="SSF50182">
    <property type="entry name" value="Sm-like ribonucleoproteins"/>
    <property type="match status" value="1"/>
</dbReference>
<dbReference type="Pfam" id="PF00924">
    <property type="entry name" value="MS_channel_2nd"/>
    <property type="match status" value="1"/>
</dbReference>
<dbReference type="InterPro" id="IPR045275">
    <property type="entry name" value="MscS_archaea/bacteria_type"/>
</dbReference>
<dbReference type="Pfam" id="PF21082">
    <property type="entry name" value="MS_channel_3rd"/>
    <property type="match status" value="1"/>
</dbReference>
<reference evidence="11" key="3">
    <citation type="submission" date="2020-11" db="EMBL/GenBank/DDBJ databases">
        <authorList>
            <person name="Lee S.D."/>
        </authorList>
    </citation>
    <scope>NUCLEOTIDE SEQUENCE</scope>
    <source>
        <strain evidence="11">SAP-2</strain>
    </source>
</reference>
<organism evidence="11 14">
    <name type="scientific">Rouxiella silvae</name>
    <dbReference type="NCBI Taxonomy" id="1646373"/>
    <lineage>
        <taxon>Bacteria</taxon>
        <taxon>Pseudomonadati</taxon>
        <taxon>Pseudomonadota</taxon>
        <taxon>Gammaproteobacteria</taxon>
        <taxon>Enterobacterales</taxon>
        <taxon>Yersiniaceae</taxon>
        <taxon>Rouxiella</taxon>
    </lineage>
</organism>
<dbReference type="PANTHER" id="PTHR30221:SF1">
    <property type="entry name" value="SMALL-CONDUCTANCE MECHANOSENSITIVE CHANNEL"/>
    <property type="match status" value="1"/>
</dbReference>
<keyword evidence="13" id="KW-1185">Reference proteome</keyword>
<dbReference type="GO" id="GO:0008381">
    <property type="term" value="F:mechanosensitive monoatomic ion channel activity"/>
    <property type="evidence" value="ECO:0007669"/>
    <property type="project" value="InterPro"/>
</dbReference>
<dbReference type="InterPro" id="IPR023408">
    <property type="entry name" value="MscS_beta-dom_sf"/>
</dbReference>
<evidence type="ECO:0000313" key="11">
    <source>
        <dbReference type="EMBL" id="MBF6636018.1"/>
    </source>
</evidence>